<protein>
    <recommendedName>
        <fullName evidence="2">SnoaL-like domain-containing protein</fullName>
    </recommendedName>
</protein>
<accession>W0AD83</accession>
<dbReference type="EMBL" id="CP006644">
    <property type="protein sequence ID" value="AHE54263.1"/>
    <property type="molecule type" value="Genomic_DNA"/>
</dbReference>
<feature type="domain" description="SnoaL-like" evidence="2">
    <location>
        <begin position="44"/>
        <end position="151"/>
    </location>
</feature>
<dbReference type="STRING" id="1123269.NX02_12825"/>
<dbReference type="KEGG" id="ssan:NX02_12825"/>
<feature type="chain" id="PRO_5004786167" description="SnoaL-like domain-containing protein" evidence="1">
    <location>
        <begin position="24"/>
        <end position="174"/>
    </location>
</feature>
<dbReference type="RefSeq" id="WP_025292470.1">
    <property type="nucleotide sequence ID" value="NZ_CP006644.1"/>
</dbReference>
<dbReference type="PANTHER" id="PTHR41252:SF1">
    <property type="entry name" value="BLR2505 PROTEIN"/>
    <property type="match status" value="1"/>
</dbReference>
<dbReference type="Pfam" id="PF12680">
    <property type="entry name" value="SnoaL_2"/>
    <property type="match status" value="1"/>
</dbReference>
<feature type="signal peptide" evidence="1">
    <location>
        <begin position="1"/>
        <end position="23"/>
    </location>
</feature>
<dbReference type="InterPro" id="IPR037401">
    <property type="entry name" value="SnoaL-like"/>
</dbReference>
<dbReference type="PATRIC" id="fig|1123269.5.peg.2494"/>
<dbReference type="AlphaFoldDB" id="W0AD83"/>
<dbReference type="HOGENOM" id="CLU_107220_1_0_5"/>
<dbReference type="Gene3D" id="3.10.450.50">
    <property type="match status" value="1"/>
</dbReference>
<sequence length="174" mass="18643">MMIASITRLAAVALAAAALPAAAPVVAEAPSVPSATAARNKQIVTAAFDRWAASGSNIFEELLSADVVWTIEGSGPSAGRFEGREAFVARAVRPFVSRLSTPVRPVAKRIWADGDHVIANWEGEGVARDGAPYRNSYVWIFRMRDGKAVEVTAYLDLVPYDDVLRRVPAPVGRP</sequence>
<organism evidence="3 4">
    <name type="scientific">Sphingomonas sanxanigenens DSM 19645 = NX02</name>
    <dbReference type="NCBI Taxonomy" id="1123269"/>
    <lineage>
        <taxon>Bacteria</taxon>
        <taxon>Pseudomonadati</taxon>
        <taxon>Pseudomonadota</taxon>
        <taxon>Alphaproteobacteria</taxon>
        <taxon>Sphingomonadales</taxon>
        <taxon>Sphingomonadaceae</taxon>
        <taxon>Sphingomonas</taxon>
    </lineage>
</organism>
<keyword evidence="4" id="KW-1185">Reference proteome</keyword>
<reference evidence="3 4" key="1">
    <citation type="submission" date="2013-07" db="EMBL/GenBank/DDBJ databases">
        <title>Completed genome of Sphingomonas sanxanigenens NX02.</title>
        <authorList>
            <person name="Ma T."/>
            <person name="Huang H."/>
            <person name="Wu M."/>
            <person name="Li X."/>
            <person name="Li G."/>
        </authorList>
    </citation>
    <scope>NUCLEOTIDE SEQUENCE [LARGE SCALE GENOMIC DNA]</scope>
    <source>
        <strain evidence="3 4">NX02</strain>
    </source>
</reference>
<dbReference type="SUPFAM" id="SSF54427">
    <property type="entry name" value="NTF2-like"/>
    <property type="match status" value="1"/>
</dbReference>
<dbReference type="OrthoDB" id="1450423at2"/>
<dbReference type="PANTHER" id="PTHR41252">
    <property type="entry name" value="BLR2505 PROTEIN"/>
    <property type="match status" value="1"/>
</dbReference>
<evidence type="ECO:0000313" key="4">
    <source>
        <dbReference type="Proteomes" id="UP000018851"/>
    </source>
</evidence>
<name>W0AD83_9SPHN</name>
<dbReference type="InterPro" id="IPR032710">
    <property type="entry name" value="NTF2-like_dom_sf"/>
</dbReference>
<evidence type="ECO:0000256" key="1">
    <source>
        <dbReference type="SAM" id="SignalP"/>
    </source>
</evidence>
<evidence type="ECO:0000259" key="2">
    <source>
        <dbReference type="Pfam" id="PF12680"/>
    </source>
</evidence>
<dbReference type="eggNOG" id="COG3631">
    <property type="taxonomic scope" value="Bacteria"/>
</dbReference>
<dbReference type="Proteomes" id="UP000018851">
    <property type="component" value="Chromosome"/>
</dbReference>
<gene>
    <name evidence="3" type="ORF">NX02_12825</name>
</gene>
<evidence type="ECO:0000313" key="3">
    <source>
        <dbReference type="EMBL" id="AHE54263.1"/>
    </source>
</evidence>
<proteinExistence type="predicted"/>
<keyword evidence="1" id="KW-0732">Signal</keyword>